<evidence type="ECO:0000256" key="1">
    <source>
        <dbReference type="SAM" id="MobiDB-lite"/>
    </source>
</evidence>
<dbReference type="AlphaFoldDB" id="A0ABD6Y4B1"/>
<dbReference type="RefSeq" id="WP_109976009.1">
    <property type="nucleotide sequence ID" value="NZ_QGHV01000078.1"/>
</dbReference>
<feature type="region of interest" description="Disordered" evidence="1">
    <location>
        <begin position="153"/>
        <end position="176"/>
    </location>
</feature>
<keyword evidence="2" id="KW-0732">Signal</keyword>
<evidence type="ECO:0000313" key="4">
    <source>
        <dbReference type="Proteomes" id="UP000245735"/>
    </source>
</evidence>
<name>A0ABD6Y4B1_LIMRT</name>
<feature type="chain" id="PRO_5044868374" evidence="2">
    <location>
        <begin position="29"/>
        <end position="461"/>
    </location>
</feature>
<sequence>MLTKNKKNSFKTQAALMTLGTLAPMAPAMMTNVGNIVAHADTFAFKDGTTVSGGQEGVPMPQRLTTPSDEATQVKITPFTWTIRVVNQQTGQQLKSDDITFTPKSDTVTVNQKTGANEVHYTVTDTAGIFKSSDYTVPDGDINFNDIISKTQARTTDSNSISRGGANNTSQDDNNTFPTWIFGAKDSDGLTPYILPELNNNTTAQQTAQVSGDADHKVLTFYVIPNTAQTKNKNNANNSGSYVVSATGQDTGNNTATANGSSSTTNTSSNTNNGSATHNNSTNANKTNNAGNSNQQSSQQDADTQQIINYINQHAEQKVNIASDAKLLTSFPAGENDAISWAANKGFDQYTVWTKDKAHFVDIYYNPQTKQFFATEDSNEHTLLTKAQLLQLFGLQSKDGNAAGTNGVLGSGSLGGTTGSATGGLAQTNVQTKQNVSILLSAIAGTAILGFGLTKDGKLKL</sequence>
<feature type="region of interest" description="Disordered" evidence="1">
    <location>
        <begin position="230"/>
        <end position="303"/>
    </location>
</feature>
<dbReference type="EMBL" id="QGHV01000078">
    <property type="protein sequence ID" value="PWT36514.1"/>
    <property type="molecule type" value="Genomic_DNA"/>
</dbReference>
<evidence type="ECO:0000256" key="2">
    <source>
        <dbReference type="SAM" id="SignalP"/>
    </source>
</evidence>
<accession>A0ABD6Y4B1</accession>
<proteinExistence type="predicted"/>
<evidence type="ECO:0000313" key="3">
    <source>
        <dbReference type="EMBL" id="PWT36514.1"/>
    </source>
</evidence>
<comment type="caution">
    <text evidence="3">The sequence shown here is derived from an EMBL/GenBank/DDBJ whole genome shotgun (WGS) entry which is preliminary data.</text>
</comment>
<dbReference type="Proteomes" id="UP000245735">
    <property type="component" value="Unassembled WGS sequence"/>
</dbReference>
<gene>
    <name evidence="3" type="ORF">DKZ35_09925</name>
</gene>
<feature type="compositionally biased region" description="Polar residues" evidence="1">
    <location>
        <begin position="239"/>
        <end position="250"/>
    </location>
</feature>
<feature type="compositionally biased region" description="Low complexity" evidence="1">
    <location>
        <begin position="251"/>
        <end position="303"/>
    </location>
</feature>
<feature type="signal peptide" evidence="2">
    <location>
        <begin position="1"/>
        <end position="28"/>
    </location>
</feature>
<reference evidence="4" key="1">
    <citation type="journal article" date="2018" name="Front. Microbiol.">
        <title>Comparative Genomics of the Herbivore Gut Symbiont Lactobacillus reuteri Reveals Genetic Diversity and Lifestyle Adaptation.</title>
        <authorList>
            <person name="Zhao J."/>
        </authorList>
    </citation>
    <scope>NUCLEOTIDE SEQUENCE [LARGE SCALE GENOMIC DNA]</scope>
    <source>
        <strain evidence="4">LR9</strain>
    </source>
</reference>
<protein>
    <submittedName>
        <fullName evidence="3">Uncharacterized protein</fullName>
    </submittedName>
</protein>
<organism evidence="3 4">
    <name type="scientific">Limosilactobacillus reuteri</name>
    <name type="common">Lactobacillus reuteri</name>
    <dbReference type="NCBI Taxonomy" id="1598"/>
    <lineage>
        <taxon>Bacteria</taxon>
        <taxon>Bacillati</taxon>
        <taxon>Bacillota</taxon>
        <taxon>Bacilli</taxon>
        <taxon>Lactobacillales</taxon>
        <taxon>Lactobacillaceae</taxon>
        <taxon>Limosilactobacillus</taxon>
    </lineage>
</organism>